<evidence type="ECO:0000313" key="3">
    <source>
        <dbReference type="Proteomes" id="UP000641025"/>
    </source>
</evidence>
<dbReference type="RefSeq" id="WP_199397085.1">
    <property type="nucleotide sequence ID" value="NZ_JAEMHK010000021.1"/>
</dbReference>
<comment type="caution">
    <text evidence="2">The sequence shown here is derived from an EMBL/GenBank/DDBJ whole genome shotgun (WGS) entry which is preliminary data.</text>
</comment>
<gene>
    <name evidence="2" type="ORF">JFN90_21000</name>
</gene>
<protein>
    <recommendedName>
        <fullName evidence="4">Lipoprotein</fullName>
    </recommendedName>
</protein>
<feature type="signal peptide" evidence="1">
    <location>
        <begin position="1"/>
        <end position="19"/>
    </location>
</feature>
<evidence type="ECO:0000313" key="2">
    <source>
        <dbReference type="EMBL" id="MBJ6802614.1"/>
    </source>
</evidence>
<evidence type="ECO:0008006" key="4">
    <source>
        <dbReference type="Google" id="ProtNLM"/>
    </source>
</evidence>
<dbReference type="EMBL" id="JAEMHK010000021">
    <property type="protein sequence ID" value="MBJ6802614.1"/>
    <property type="molecule type" value="Genomic_DNA"/>
</dbReference>
<organism evidence="2 3">
    <name type="scientific">Geomonas propionica</name>
    <dbReference type="NCBI Taxonomy" id="2798582"/>
    <lineage>
        <taxon>Bacteria</taxon>
        <taxon>Pseudomonadati</taxon>
        <taxon>Thermodesulfobacteriota</taxon>
        <taxon>Desulfuromonadia</taxon>
        <taxon>Geobacterales</taxon>
        <taxon>Geobacteraceae</taxon>
        <taxon>Geomonas</taxon>
    </lineage>
</organism>
<name>A0ABS0YXE7_9BACT</name>
<dbReference type="PROSITE" id="PS51257">
    <property type="entry name" value="PROKAR_LIPOPROTEIN"/>
    <property type="match status" value="1"/>
</dbReference>
<evidence type="ECO:0000256" key="1">
    <source>
        <dbReference type="SAM" id="SignalP"/>
    </source>
</evidence>
<feature type="chain" id="PRO_5045442264" description="Lipoprotein" evidence="1">
    <location>
        <begin position="20"/>
        <end position="192"/>
    </location>
</feature>
<sequence>MKLVLLSVIALLLSGCATYRDFPADALDHKMTTGTCGVMYYNVGKFDMLDVGGYSTLQNVFRDAKMCKKMVQVDEKPEKGLYVDVETKWKPMTVSALAFGYLSFSTLTLVPAWSTRDGYIVKYNIYVDGAMKETYRYEITRKAGVWLGLLPFAWINAFTYSEDEAFDATARQFSFDAQSFLKPQDKASRASH</sequence>
<accession>A0ABS0YXE7</accession>
<dbReference type="Proteomes" id="UP000641025">
    <property type="component" value="Unassembled WGS sequence"/>
</dbReference>
<keyword evidence="1" id="KW-0732">Signal</keyword>
<keyword evidence="3" id="KW-1185">Reference proteome</keyword>
<dbReference type="NCBIfam" id="NF047816">
    <property type="entry name" value="LIC12231_lipo"/>
    <property type="match status" value="1"/>
</dbReference>
<reference evidence="2 3" key="1">
    <citation type="submission" date="2020-12" db="EMBL/GenBank/DDBJ databases">
        <title>Geomonas sp. Red259, isolated from paddy soil.</title>
        <authorList>
            <person name="Xu Z."/>
            <person name="Zhang Z."/>
            <person name="Masuda Y."/>
            <person name="Itoh H."/>
            <person name="Senoo K."/>
        </authorList>
    </citation>
    <scope>NUCLEOTIDE SEQUENCE [LARGE SCALE GENOMIC DNA]</scope>
    <source>
        <strain evidence="2 3">Red259</strain>
    </source>
</reference>
<proteinExistence type="predicted"/>